<evidence type="ECO:0000256" key="7">
    <source>
        <dbReference type="ARBA" id="ARBA00022801"/>
    </source>
</evidence>
<keyword evidence="10 13" id="KW-1133">Transmembrane helix</keyword>
<keyword evidence="3" id="KW-1003">Cell membrane</keyword>
<dbReference type="PANTHER" id="PTHR30627:SF2">
    <property type="entry name" value="PEPTIDOGLYCAN D,D-TRANSPEPTIDASE MRDA"/>
    <property type="match status" value="1"/>
</dbReference>
<evidence type="ECO:0000256" key="2">
    <source>
        <dbReference type="ARBA" id="ARBA00004236"/>
    </source>
</evidence>
<evidence type="ECO:0000256" key="6">
    <source>
        <dbReference type="ARBA" id="ARBA00022692"/>
    </source>
</evidence>
<keyword evidence="12" id="KW-0961">Cell wall biogenesis/degradation</keyword>
<evidence type="ECO:0000313" key="17">
    <source>
        <dbReference type="Proteomes" id="UP000228528"/>
    </source>
</evidence>
<evidence type="ECO:0000313" key="16">
    <source>
        <dbReference type="EMBL" id="PIR77203.1"/>
    </source>
</evidence>
<dbReference type="GO" id="GO:0008360">
    <property type="term" value="P:regulation of cell shape"/>
    <property type="evidence" value="ECO:0007669"/>
    <property type="project" value="UniProtKB-KW"/>
</dbReference>
<proteinExistence type="predicted"/>
<evidence type="ECO:0000256" key="1">
    <source>
        <dbReference type="ARBA" id="ARBA00004167"/>
    </source>
</evidence>
<evidence type="ECO:0000256" key="8">
    <source>
        <dbReference type="ARBA" id="ARBA00022960"/>
    </source>
</evidence>
<dbReference type="Pfam" id="PF03717">
    <property type="entry name" value="PBP_dimer"/>
    <property type="match status" value="1"/>
</dbReference>
<dbReference type="GO" id="GO:0071555">
    <property type="term" value="P:cell wall organization"/>
    <property type="evidence" value="ECO:0007669"/>
    <property type="project" value="UniProtKB-KW"/>
</dbReference>
<dbReference type="NCBIfam" id="TIGR03423">
    <property type="entry name" value="pbp2_mrdA"/>
    <property type="match status" value="1"/>
</dbReference>
<keyword evidence="6 13" id="KW-0812">Transmembrane</keyword>
<keyword evidence="11 13" id="KW-0472">Membrane</keyword>
<organism evidence="16 17">
    <name type="scientific">Candidatus Magasanikbacteria bacterium CG10_big_fil_rev_8_21_14_0_10_38_6</name>
    <dbReference type="NCBI Taxonomy" id="1974647"/>
    <lineage>
        <taxon>Bacteria</taxon>
        <taxon>Candidatus Magasanikiibacteriota</taxon>
    </lineage>
</organism>
<feature type="domain" description="Penicillin-binding protein transpeptidase" evidence="14">
    <location>
        <begin position="322"/>
        <end position="647"/>
    </location>
</feature>
<reference evidence="17" key="1">
    <citation type="submission" date="2017-09" db="EMBL/GenBank/DDBJ databases">
        <title>Depth-based differentiation of microbial function through sediment-hosted aquifers and enrichment of novel symbionts in the deep terrestrial subsurface.</title>
        <authorList>
            <person name="Probst A.J."/>
            <person name="Ladd B."/>
            <person name="Jarett J.K."/>
            <person name="Geller-Mcgrath D.E."/>
            <person name="Sieber C.M.K."/>
            <person name="Emerson J.B."/>
            <person name="Anantharaman K."/>
            <person name="Thomas B.C."/>
            <person name="Malmstrom R."/>
            <person name="Stieglmeier M."/>
            <person name="Klingl A."/>
            <person name="Woyke T."/>
            <person name="Ryan C.M."/>
            <person name="Banfield J.F."/>
        </authorList>
    </citation>
    <scope>NUCLEOTIDE SEQUENCE [LARGE SCALE GENOMIC DNA]</scope>
</reference>
<gene>
    <name evidence="16" type="primary">mrdA</name>
    <name evidence="16" type="ORF">COU30_03770</name>
</gene>
<protein>
    <submittedName>
        <fullName evidence="16">Penicillin-binding protein 2</fullName>
    </submittedName>
</protein>
<dbReference type="AlphaFoldDB" id="A0A2M6P0E8"/>
<dbReference type="GO" id="GO:0071972">
    <property type="term" value="F:peptidoglycan L,D-transpeptidase activity"/>
    <property type="evidence" value="ECO:0007669"/>
    <property type="project" value="TreeGrafter"/>
</dbReference>
<evidence type="ECO:0000256" key="5">
    <source>
        <dbReference type="ARBA" id="ARBA00022670"/>
    </source>
</evidence>
<dbReference type="GO" id="GO:0008658">
    <property type="term" value="F:penicillin binding"/>
    <property type="evidence" value="ECO:0007669"/>
    <property type="project" value="InterPro"/>
</dbReference>
<dbReference type="InterPro" id="IPR012338">
    <property type="entry name" value="Beta-lactam/transpept-like"/>
</dbReference>
<dbReference type="Pfam" id="PF00905">
    <property type="entry name" value="Transpeptidase"/>
    <property type="match status" value="1"/>
</dbReference>
<dbReference type="GO" id="GO:0006508">
    <property type="term" value="P:proteolysis"/>
    <property type="evidence" value="ECO:0007669"/>
    <property type="project" value="UniProtKB-KW"/>
</dbReference>
<evidence type="ECO:0000259" key="15">
    <source>
        <dbReference type="Pfam" id="PF03717"/>
    </source>
</evidence>
<keyword evidence="4" id="KW-0997">Cell inner membrane</keyword>
<evidence type="ECO:0000256" key="9">
    <source>
        <dbReference type="ARBA" id="ARBA00022984"/>
    </source>
</evidence>
<evidence type="ECO:0000256" key="11">
    <source>
        <dbReference type="ARBA" id="ARBA00023136"/>
    </source>
</evidence>
<dbReference type="Gene3D" id="3.90.1310.10">
    <property type="entry name" value="Penicillin-binding protein 2a (Domain 2)"/>
    <property type="match status" value="1"/>
</dbReference>
<sequence>MEKHNLFPSMETRKFKGFKKKFRTAWVEDSFAFEKEQGRQIKTEGMNMHVGTHFTKTRQLFLFIIMILGLSVIFGRSVQLQLLNGKKYSAMADRNRERVIPIPSERGLIYDRNGVQLTENVPNFSLALIPQDLPRNKDEKEKIVETLANITNQESEFIRTTINEYGNYSYESITILEDLDYETALSIQIQASDLPGIHIQRGSKRLYTIKEANTSTPSLSHLMGYQGKLSPEELGDLYDVGYLPSDSIGKSGIEKQYESYLRGTYGRKRIEVNALGKEQKVIAEEAPTPGKHLTLTIDYAMQESIEDILHKHLDKIQKTRASVVVSNPNNGEILAMISLPSYDNNDFSGGIDTKTYQSYIQNPDNPLFNRAIGGTYPSGSVVKPAIATAALQEGIITAKTTFLSNGGLRIGNWFFPDWQAGGHGLTNVRRSIAWSVNTFYYYIGGGFEDFVGLGVDRITAYLKEYGLSEKLGIDIPGEQPGFLPSKEWKESVKGERWYVGDTYNLSIGQGDLLVTPLQINSLISTIANGGTLYKPHLMKYEEDPITKEKVIYETEVLNDNIVNSEYTEQARLGMKDCVDYGSCRRLSLLPFTSAGKTGTAQWSSTKENHAWFTAFAPYDNPEITLTVLVEEGGGGADVSAPIAFDILNWWWKNK</sequence>
<dbReference type="Gene3D" id="3.30.1390.30">
    <property type="entry name" value="Penicillin-binding protein 2a, domain 3"/>
    <property type="match status" value="1"/>
</dbReference>
<dbReference type="InterPro" id="IPR005311">
    <property type="entry name" value="PBP_dimer"/>
</dbReference>
<evidence type="ECO:0000256" key="13">
    <source>
        <dbReference type="SAM" id="Phobius"/>
    </source>
</evidence>
<dbReference type="InterPro" id="IPR017790">
    <property type="entry name" value="Penicillin-binding_protein_2"/>
</dbReference>
<dbReference type="GO" id="GO:0009252">
    <property type="term" value="P:peptidoglycan biosynthetic process"/>
    <property type="evidence" value="ECO:0007669"/>
    <property type="project" value="UniProtKB-KW"/>
</dbReference>
<dbReference type="SUPFAM" id="SSF56519">
    <property type="entry name" value="Penicillin binding protein dimerisation domain"/>
    <property type="match status" value="1"/>
</dbReference>
<dbReference type="SUPFAM" id="SSF56601">
    <property type="entry name" value="beta-lactamase/transpeptidase-like"/>
    <property type="match status" value="1"/>
</dbReference>
<dbReference type="EMBL" id="PFBW01000166">
    <property type="protein sequence ID" value="PIR77203.1"/>
    <property type="molecule type" value="Genomic_DNA"/>
</dbReference>
<name>A0A2M6P0E8_9BACT</name>
<evidence type="ECO:0000256" key="10">
    <source>
        <dbReference type="ARBA" id="ARBA00022989"/>
    </source>
</evidence>
<evidence type="ECO:0000256" key="4">
    <source>
        <dbReference type="ARBA" id="ARBA00022519"/>
    </source>
</evidence>
<comment type="subcellular location">
    <subcellularLocation>
        <location evidence="2">Cell membrane</location>
    </subcellularLocation>
    <subcellularLocation>
        <location evidence="1">Membrane</location>
        <topology evidence="1">Single-pass membrane protein</topology>
    </subcellularLocation>
</comment>
<feature type="transmembrane region" description="Helical" evidence="13">
    <location>
        <begin position="60"/>
        <end position="78"/>
    </location>
</feature>
<dbReference type="InterPro" id="IPR036138">
    <property type="entry name" value="PBP_dimer_sf"/>
</dbReference>
<evidence type="ECO:0000256" key="12">
    <source>
        <dbReference type="ARBA" id="ARBA00023316"/>
    </source>
</evidence>
<dbReference type="InterPro" id="IPR050515">
    <property type="entry name" value="Beta-lactam/transpept"/>
</dbReference>
<feature type="domain" description="Penicillin-binding protein dimerisation" evidence="15">
    <location>
        <begin position="102"/>
        <end position="280"/>
    </location>
</feature>
<dbReference type="PANTHER" id="PTHR30627">
    <property type="entry name" value="PEPTIDOGLYCAN D,D-TRANSPEPTIDASE"/>
    <property type="match status" value="1"/>
</dbReference>
<evidence type="ECO:0000256" key="3">
    <source>
        <dbReference type="ARBA" id="ARBA00022475"/>
    </source>
</evidence>
<dbReference type="GO" id="GO:0009002">
    <property type="term" value="F:serine-type D-Ala-D-Ala carboxypeptidase activity"/>
    <property type="evidence" value="ECO:0007669"/>
    <property type="project" value="InterPro"/>
</dbReference>
<dbReference type="Proteomes" id="UP000228528">
    <property type="component" value="Unassembled WGS sequence"/>
</dbReference>
<keyword evidence="8" id="KW-0133">Cell shape</keyword>
<comment type="caution">
    <text evidence="16">The sequence shown here is derived from an EMBL/GenBank/DDBJ whole genome shotgun (WGS) entry which is preliminary data.</text>
</comment>
<dbReference type="InterPro" id="IPR001460">
    <property type="entry name" value="PCN-bd_Tpept"/>
</dbReference>
<dbReference type="GO" id="GO:0005886">
    <property type="term" value="C:plasma membrane"/>
    <property type="evidence" value="ECO:0007669"/>
    <property type="project" value="UniProtKB-SubCell"/>
</dbReference>
<keyword evidence="7" id="KW-0378">Hydrolase</keyword>
<dbReference type="Gene3D" id="3.40.710.10">
    <property type="entry name" value="DD-peptidase/beta-lactamase superfamily"/>
    <property type="match status" value="1"/>
</dbReference>
<evidence type="ECO:0000259" key="14">
    <source>
        <dbReference type="Pfam" id="PF00905"/>
    </source>
</evidence>
<keyword evidence="5" id="KW-0645">Protease</keyword>
<accession>A0A2M6P0E8</accession>
<keyword evidence="9" id="KW-0573">Peptidoglycan synthesis</keyword>